<feature type="chain" id="PRO_5012459791" evidence="3">
    <location>
        <begin position="27"/>
        <end position="312"/>
    </location>
</feature>
<dbReference type="SMART" id="SM00978">
    <property type="entry name" value="Tim44"/>
    <property type="match status" value="1"/>
</dbReference>
<dbReference type="SUPFAM" id="SSF54427">
    <property type="entry name" value="NTF2-like"/>
    <property type="match status" value="1"/>
</dbReference>
<evidence type="ECO:0000256" key="3">
    <source>
        <dbReference type="SAM" id="SignalP"/>
    </source>
</evidence>
<keyword evidence="3" id="KW-0732">Signal</keyword>
<keyword evidence="2" id="KW-1133">Transmembrane helix</keyword>
<name>A0A1U9KD98_ACEAC</name>
<sequence>MKTRPVLTTAVVLALSLASFSGIADARPGNGGSMGSRGSRTWSAPAPTRTSPYGAAPMERSIAPQQAPAYGNNTYGAPAYNNGMMRQPSRHPFLTGFAGGLLGAGLFGLMSGHGLMGGVHGLFGFIGLLIQIALGVFLVRWLFGLFMRRQNGGMSSGHGGGFAPARNAGPLSSGNQRTIQIGSQDYQAFQQLLLNVQAAWTQQNIPALQGMATPEMVSYFNQELAGLASRGERNVVSDVRFLQGDLSEAWSENGYDYATVALRYSLIDLTTDMMGRVVSGSSADPVTVTELWTFVRPSSGGGWLLSAIQQTR</sequence>
<dbReference type="EMBL" id="CP014692">
    <property type="protein sequence ID" value="AQS83707.1"/>
    <property type="molecule type" value="Genomic_DNA"/>
</dbReference>
<keyword evidence="2" id="KW-0812">Transmembrane</keyword>
<dbReference type="PANTHER" id="PTHR41542">
    <property type="entry name" value="BLL5807 PROTEIN"/>
    <property type="match status" value="1"/>
</dbReference>
<evidence type="ECO:0000313" key="5">
    <source>
        <dbReference type="EMBL" id="AQS83707.1"/>
    </source>
</evidence>
<dbReference type="eggNOG" id="COG4395">
    <property type="taxonomic scope" value="Bacteria"/>
</dbReference>
<dbReference type="Proteomes" id="UP000188937">
    <property type="component" value="Chromosome"/>
</dbReference>
<dbReference type="PANTHER" id="PTHR41542:SF1">
    <property type="entry name" value="BLL5807 PROTEIN"/>
    <property type="match status" value="1"/>
</dbReference>
<dbReference type="RefSeq" id="WP_077811741.1">
    <property type="nucleotide sequence ID" value="NZ_CP014692.1"/>
</dbReference>
<reference evidence="5 6" key="1">
    <citation type="submission" date="2016-03" db="EMBL/GenBank/DDBJ databases">
        <title>Acetic acid bacteria sequencing.</title>
        <authorList>
            <person name="Brandt J."/>
            <person name="Jakob F."/>
            <person name="Vogel R.F."/>
        </authorList>
    </citation>
    <scope>NUCLEOTIDE SEQUENCE [LARGE SCALE GENOMIC DNA]</scope>
    <source>
        <strain evidence="5 6">TMW2.1153</strain>
    </source>
</reference>
<dbReference type="OrthoDB" id="9780873at2"/>
<feature type="signal peptide" evidence="3">
    <location>
        <begin position="1"/>
        <end position="26"/>
    </location>
</feature>
<evidence type="ECO:0000259" key="4">
    <source>
        <dbReference type="SMART" id="SM00978"/>
    </source>
</evidence>
<dbReference type="InterPro" id="IPR032710">
    <property type="entry name" value="NTF2-like_dom_sf"/>
</dbReference>
<proteinExistence type="predicted"/>
<feature type="transmembrane region" description="Helical" evidence="2">
    <location>
        <begin position="93"/>
        <end position="110"/>
    </location>
</feature>
<dbReference type="Gene3D" id="3.10.450.240">
    <property type="match status" value="1"/>
</dbReference>
<keyword evidence="2" id="KW-0472">Membrane</keyword>
<dbReference type="InterPro" id="IPR007379">
    <property type="entry name" value="Tim44-like_dom"/>
</dbReference>
<evidence type="ECO:0000256" key="2">
    <source>
        <dbReference type="SAM" id="Phobius"/>
    </source>
</evidence>
<dbReference type="KEGG" id="aace:A0U92_01775"/>
<feature type="domain" description="Tim44-like" evidence="4">
    <location>
        <begin position="171"/>
        <end position="310"/>
    </location>
</feature>
<evidence type="ECO:0000256" key="1">
    <source>
        <dbReference type="SAM" id="MobiDB-lite"/>
    </source>
</evidence>
<evidence type="ECO:0000313" key="6">
    <source>
        <dbReference type="Proteomes" id="UP000188937"/>
    </source>
</evidence>
<dbReference type="Pfam" id="PF04280">
    <property type="entry name" value="Tim44"/>
    <property type="match status" value="1"/>
</dbReference>
<keyword evidence="6" id="KW-1185">Reference proteome</keyword>
<protein>
    <submittedName>
        <fullName evidence="5">Preprotein translocase subunit Tim44</fullName>
    </submittedName>
</protein>
<accession>A0A1U9KD98</accession>
<organism evidence="5 6">
    <name type="scientific">Acetobacter aceti</name>
    <dbReference type="NCBI Taxonomy" id="435"/>
    <lineage>
        <taxon>Bacteria</taxon>
        <taxon>Pseudomonadati</taxon>
        <taxon>Pseudomonadota</taxon>
        <taxon>Alphaproteobacteria</taxon>
        <taxon>Acetobacterales</taxon>
        <taxon>Acetobacteraceae</taxon>
        <taxon>Acetobacter</taxon>
        <taxon>Acetobacter subgen. Acetobacter</taxon>
    </lineage>
</organism>
<dbReference type="AlphaFoldDB" id="A0A1U9KD98"/>
<gene>
    <name evidence="5" type="ORF">A0U92_01775</name>
</gene>
<feature type="region of interest" description="Disordered" evidence="1">
    <location>
        <begin position="28"/>
        <end position="56"/>
    </location>
</feature>
<dbReference type="STRING" id="435.A0U92_01775"/>
<feature type="transmembrane region" description="Helical" evidence="2">
    <location>
        <begin position="122"/>
        <end position="143"/>
    </location>
</feature>